<keyword evidence="2" id="KW-1134">Transmembrane beta strand</keyword>
<keyword evidence="2" id="KW-0812">Transmembrane</keyword>
<dbReference type="RefSeq" id="WP_195485882.1">
    <property type="nucleotide sequence ID" value="NZ_CAKWFF010000120.1"/>
</dbReference>
<keyword evidence="2" id="KW-0472">Membrane</keyword>
<dbReference type="Proteomes" id="UP001213646">
    <property type="component" value="Unassembled WGS sequence"/>
</dbReference>
<dbReference type="GO" id="GO:0005886">
    <property type="term" value="C:plasma membrane"/>
    <property type="evidence" value="ECO:0007669"/>
    <property type="project" value="UniProtKB-SubCell"/>
</dbReference>
<reference evidence="3" key="1">
    <citation type="submission" date="2023-01" db="EMBL/GenBank/DDBJ databases">
        <title>Exploring GABA producing Bacteroides strains toward improving mental health.</title>
        <authorList>
            <person name="Yousuf B."/>
            <person name="Bouhlel N.E."/>
            <person name="Mottawea W."/>
            <person name="Hammami R."/>
        </authorList>
    </citation>
    <scope>NUCLEOTIDE SEQUENCE</scope>
    <source>
        <strain evidence="3">UO.H1047</strain>
    </source>
</reference>
<dbReference type="InterPro" id="IPR003423">
    <property type="entry name" value="OMP_efflux"/>
</dbReference>
<accession>A0AAW6I6L4</accession>
<dbReference type="Gene3D" id="1.20.1600.10">
    <property type="entry name" value="Outer membrane efflux proteins (OEP)"/>
    <property type="match status" value="1"/>
</dbReference>
<keyword evidence="2" id="KW-0564">Palmitate</keyword>
<dbReference type="GO" id="GO:0015562">
    <property type="term" value="F:efflux transmembrane transporter activity"/>
    <property type="evidence" value="ECO:0007669"/>
    <property type="project" value="InterPro"/>
</dbReference>
<comment type="similarity">
    <text evidence="1 2">Belongs to the outer membrane factor (OMF) (TC 1.B.17) family.</text>
</comment>
<organism evidence="3 4">
    <name type="scientific">Parabacteroides johnsonii</name>
    <dbReference type="NCBI Taxonomy" id="387661"/>
    <lineage>
        <taxon>Bacteria</taxon>
        <taxon>Pseudomonadati</taxon>
        <taxon>Bacteroidota</taxon>
        <taxon>Bacteroidia</taxon>
        <taxon>Bacteroidales</taxon>
        <taxon>Tannerellaceae</taxon>
        <taxon>Parabacteroides</taxon>
    </lineage>
</organism>
<dbReference type="PROSITE" id="PS51257">
    <property type="entry name" value="PROKAR_LIPOPROTEIN"/>
    <property type="match status" value="1"/>
</dbReference>
<sequence>MKKIIILTTATALLSSCGIYTKYQPAETTPDNLYGEEVAVDDTTNFGNVNWRELFTDPQLQALIEQGLQNNTDLRSAQLQIEEAEAALMSAKLAFLPSFALSPQGTISSFDGGKATKTYTLPVTASWELDIFGRLRNAKQQAKALYAQSKDYQQAVRTQLIAGIANVYYTLLMLDEQLAISQQTEESWKETVASTRALMDAGLANEAATSQMEAAYYSVQTSILDLKEQINQVENSLALLLAETPRRYERGKLADQQLPEDVAVGVPMQMLSNRPDVRAAERSLEQAFYVTNQARAAFYPSIVLSGSAGWTNSAGSMIVNPGKFLASAVGSLTQPLFNKGQIMAQYRIAKAQQEEASLSFQQALLNAGSEVNDALVACQTSKAKTVLFEKQIQSLEKALESTSLLMEHGTTTYLEVLTARQSLLSAQLSQTANRFTEIQSVINLYQALGGGREE</sequence>
<comment type="subcellular location">
    <subcellularLocation>
        <location evidence="2">Cell membrane</location>
        <topology evidence="2">Lipid-anchor</topology>
    </subcellularLocation>
</comment>
<evidence type="ECO:0000313" key="3">
    <source>
        <dbReference type="EMBL" id="MDC7150882.1"/>
    </source>
</evidence>
<name>A0AAW6I6L4_9BACT</name>
<evidence type="ECO:0000256" key="1">
    <source>
        <dbReference type="ARBA" id="ARBA00007613"/>
    </source>
</evidence>
<evidence type="ECO:0000256" key="2">
    <source>
        <dbReference type="RuleBase" id="RU362097"/>
    </source>
</evidence>
<dbReference type="AlphaFoldDB" id="A0AAW6I6L4"/>
<protein>
    <submittedName>
        <fullName evidence="3">Efflux transporter outer membrane subunit</fullName>
    </submittedName>
</protein>
<dbReference type="PANTHER" id="PTHR30203">
    <property type="entry name" value="OUTER MEMBRANE CATION EFFLUX PROTEIN"/>
    <property type="match status" value="1"/>
</dbReference>
<comment type="caution">
    <text evidence="3">The sequence shown here is derived from an EMBL/GenBank/DDBJ whole genome shotgun (WGS) entry which is preliminary data.</text>
</comment>
<evidence type="ECO:0000313" key="4">
    <source>
        <dbReference type="Proteomes" id="UP001213646"/>
    </source>
</evidence>
<dbReference type="EMBL" id="JAQPYX010000153">
    <property type="protein sequence ID" value="MDC7150882.1"/>
    <property type="molecule type" value="Genomic_DNA"/>
</dbReference>
<dbReference type="SUPFAM" id="SSF56954">
    <property type="entry name" value="Outer membrane efflux proteins (OEP)"/>
    <property type="match status" value="1"/>
</dbReference>
<gene>
    <name evidence="3" type="ORF">PQG89_15925</name>
</gene>
<dbReference type="PANTHER" id="PTHR30203:SF33">
    <property type="entry name" value="BLR4455 PROTEIN"/>
    <property type="match status" value="1"/>
</dbReference>
<keyword evidence="2" id="KW-0449">Lipoprotein</keyword>
<dbReference type="Gene3D" id="2.20.200.10">
    <property type="entry name" value="Outer membrane efflux proteins (OEP)"/>
    <property type="match status" value="1"/>
</dbReference>
<dbReference type="InterPro" id="IPR010131">
    <property type="entry name" value="MdtP/NodT-like"/>
</dbReference>
<dbReference type="Pfam" id="PF02321">
    <property type="entry name" value="OEP"/>
    <property type="match status" value="2"/>
</dbReference>
<dbReference type="NCBIfam" id="TIGR01845">
    <property type="entry name" value="outer_NodT"/>
    <property type="match status" value="1"/>
</dbReference>
<proteinExistence type="inferred from homology"/>